<feature type="domain" description="Wadjet protein JetD C-terminal" evidence="1">
    <location>
        <begin position="150"/>
        <end position="272"/>
    </location>
</feature>
<evidence type="ECO:0000313" key="3">
    <source>
        <dbReference type="Proteomes" id="UP000593735"/>
    </source>
</evidence>
<keyword evidence="3" id="KW-1185">Reference proteome</keyword>
<dbReference type="EMBL" id="CP063767">
    <property type="protein sequence ID" value="QOY61625.1"/>
    <property type="molecule type" value="Genomic_DNA"/>
</dbReference>
<gene>
    <name evidence="2" type="ORF">INP52_08345</name>
</gene>
<evidence type="ECO:0000259" key="1">
    <source>
        <dbReference type="Pfam" id="PF09983"/>
    </source>
</evidence>
<protein>
    <recommendedName>
        <fullName evidence="1">Wadjet protein JetD C-terminal domain-containing protein</fullName>
    </recommendedName>
</protein>
<accession>A0A7S7MAC9</accession>
<name>A0A7S7MAC9_9ACTN</name>
<evidence type="ECO:0000313" key="2">
    <source>
        <dbReference type="EMBL" id="QOY61625.1"/>
    </source>
</evidence>
<dbReference type="Proteomes" id="UP000593735">
    <property type="component" value="Chromosome"/>
</dbReference>
<proteinExistence type="predicted"/>
<dbReference type="KEGG" id="tio:INP52_08345"/>
<sequence>MRKQSPELNEVRRKIIGLDPRLWINGWLLSTPEAYASYEKELIALDHALVGATSLGDGTLSGRELSYRIFGDEKFLSVDGDGRKLLHFMGLTDIVRCHPQAKLGLLHHIPRHHDRMRLVVSENLDPWLNMRDAMYLDGRKRILGERVHGVIFGTGYLVNDPHKLPDLLDTLGADEIEVLYWGDIDRAGLSILSKLVDETAGRFAVTPFAEAYHLMLERAMERFPDPLDNETTDQEAVPLAGLDLMEPLLKKREMAYLRDVVENSRLLPQEILTRSDL</sequence>
<reference evidence="2 3" key="1">
    <citation type="submission" date="2020-10" db="EMBL/GenBank/DDBJ databases">
        <title>Olsenella immobilis sp.nov., isolated from the mud in a fermentation cellar used for the production of Chinese strong-flavoured liquor.</title>
        <authorList>
            <person name="Lu L."/>
        </authorList>
    </citation>
    <scope>NUCLEOTIDE SEQUENCE [LARGE SCALE GENOMIC DNA]</scope>
    <source>
        <strain evidence="2 3">LZLJ-2</strain>
    </source>
</reference>
<dbReference type="Pfam" id="PF09983">
    <property type="entry name" value="JetD_C"/>
    <property type="match status" value="1"/>
</dbReference>
<dbReference type="InterPro" id="IPR024534">
    <property type="entry name" value="JetD_C"/>
</dbReference>
<organism evidence="2 3">
    <name type="scientific">Thermophilibacter immobilis</name>
    <dbReference type="NCBI Taxonomy" id="2779519"/>
    <lineage>
        <taxon>Bacteria</taxon>
        <taxon>Bacillati</taxon>
        <taxon>Actinomycetota</taxon>
        <taxon>Coriobacteriia</taxon>
        <taxon>Coriobacteriales</taxon>
        <taxon>Atopobiaceae</taxon>
        <taxon>Thermophilibacter</taxon>
    </lineage>
</organism>
<dbReference type="AlphaFoldDB" id="A0A7S7MAC9"/>